<evidence type="ECO:0000256" key="12">
    <source>
        <dbReference type="RuleBase" id="RU010713"/>
    </source>
</evidence>
<evidence type="ECO:0000256" key="4">
    <source>
        <dbReference type="ARBA" id="ARBA00022475"/>
    </source>
</evidence>
<sequence>MNLLGSAITNINPRDDDTLFDRVNYYYSTIIIIVASITLTAKHFVYNTYWVKPNEDVPDDTLDRDDRQLVYYQWVPFLMALEAGFFYLPVIFWGQMNTKSGLNIANMVRIVQKCDSTVTADREKTVARICFYMEDSVRLQKVRREGSGVTDKHLTLGLLHGSYVANMYLLTKLLYLFNVIGQFVMMNQFLGQNNYFWGAHILNDIRNGRDWELSGNFPRIVMCDFSVRVLANIQRYSIQCVLVLNMFNEKIFLFLYLWFVLVFFMTFFDMLRWAYMTKMVSTRQAYISKYVKPLKEDSFLFREFCDKIINADGIIVLKMISGHSNELFAQEILNMLWKKFRESVTLRQVVVARPPSESVEDKEEEDMRMRAMERSISIMGTTVRIPVVGDDGLVLLENRHRRRSRSRADSGDANSPPEYHDSERQERQSMSADDSLLLH</sequence>
<dbReference type="Pfam" id="PF00876">
    <property type="entry name" value="Innexin"/>
    <property type="match status" value="1"/>
</dbReference>
<organism evidence="14 15">
    <name type="scientific">Panagrellus redivivus</name>
    <name type="common">Microworm</name>
    <dbReference type="NCBI Taxonomy" id="6233"/>
    <lineage>
        <taxon>Eukaryota</taxon>
        <taxon>Metazoa</taxon>
        <taxon>Ecdysozoa</taxon>
        <taxon>Nematoda</taxon>
        <taxon>Chromadorea</taxon>
        <taxon>Rhabditida</taxon>
        <taxon>Tylenchina</taxon>
        <taxon>Panagrolaimomorpha</taxon>
        <taxon>Panagrolaimoidea</taxon>
        <taxon>Panagrolaimidae</taxon>
        <taxon>Panagrellus</taxon>
    </lineage>
</organism>
<keyword evidence="14" id="KW-1185">Reference proteome</keyword>
<dbReference type="InterPro" id="IPR000990">
    <property type="entry name" value="Innexin"/>
</dbReference>
<protein>
    <recommendedName>
        <fullName evidence="12">Innexin</fullName>
    </recommendedName>
</protein>
<keyword evidence="6" id="KW-0303">Gap junction</keyword>
<feature type="transmembrane region" description="Helical" evidence="12">
    <location>
        <begin position="71"/>
        <end position="93"/>
    </location>
</feature>
<dbReference type="PANTHER" id="PTHR11893">
    <property type="entry name" value="INNEXIN"/>
    <property type="match status" value="1"/>
</dbReference>
<evidence type="ECO:0000256" key="3">
    <source>
        <dbReference type="ARBA" id="ARBA00022448"/>
    </source>
</evidence>
<evidence type="ECO:0000256" key="10">
    <source>
        <dbReference type="ARBA" id="ARBA00023136"/>
    </source>
</evidence>
<keyword evidence="3 12" id="KW-0813">Transport</keyword>
<dbReference type="PROSITE" id="PS51013">
    <property type="entry name" value="PANNEXIN"/>
    <property type="match status" value="1"/>
</dbReference>
<name>A0A7E4ZY74_PANRE</name>
<reference evidence="14" key="1">
    <citation type="journal article" date="2013" name="Genetics">
        <title>The draft genome and transcriptome of Panagrellus redivivus are shaped by the harsh demands of a free-living lifestyle.</title>
        <authorList>
            <person name="Srinivasan J."/>
            <person name="Dillman A.R."/>
            <person name="Macchietto M.G."/>
            <person name="Heikkinen L."/>
            <person name="Lakso M."/>
            <person name="Fracchia K.M."/>
            <person name="Antoshechkin I."/>
            <person name="Mortazavi A."/>
            <person name="Wong G."/>
            <person name="Sternberg P.W."/>
        </authorList>
    </citation>
    <scope>NUCLEOTIDE SEQUENCE [LARGE SCALE GENOMIC DNA]</scope>
    <source>
        <strain evidence="14">MT8872</strain>
    </source>
</reference>
<dbReference type="AlphaFoldDB" id="A0A7E4ZY74"/>
<dbReference type="PRINTS" id="PR01262">
    <property type="entry name" value="INNEXIN"/>
</dbReference>
<evidence type="ECO:0000256" key="2">
    <source>
        <dbReference type="ARBA" id="ARBA00004651"/>
    </source>
</evidence>
<evidence type="ECO:0000256" key="1">
    <source>
        <dbReference type="ARBA" id="ARBA00004610"/>
    </source>
</evidence>
<evidence type="ECO:0000256" key="8">
    <source>
        <dbReference type="ARBA" id="ARBA00022989"/>
    </source>
</evidence>
<evidence type="ECO:0000256" key="7">
    <source>
        <dbReference type="ARBA" id="ARBA00022949"/>
    </source>
</evidence>
<dbReference type="GO" id="GO:0005921">
    <property type="term" value="C:gap junction"/>
    <property type="evidence" value="ECO:0007669"/>
    <property type="project" value="UniProtKB-SubCell"/>
</dbReference>
<keyword evidence="10 12" id="KW-0472">Membrane</keyword>
<keyword evidence="7" id="KW-0965">Cell junction</keyword>
<evidence type="ECO:0000256" key="5">
    <source>
        <dbReference type="ARBA" id="ARBA00022692"/>
    </source>
</evidence>
<accession>A0A7E4ZY74</accession>
<feature type="transmembrane region" description="Helical" evidence="12">
    <location>
        <begin position="173"/>
        <end position="190"/>
    </location>
</feature>
<dbReference type="Proteomes" id="UP000492821">
    <property type="component" value="Unassembled WGS sequence"/>
</dbReference>
<comment type="similarity">
    <text evidence="12">Belongs to the pannexin family.</text>
</comment>
<reference evidence="15" key="2">
    <citation type="submission" date="2020-10" db="UniProtKB">
        <authorList>
            <consortium name="WormBaseParasite"/>
        </authorList>
    </citation>
    <scope>IDENTIFICATION</scope>
</reference>
<evidence type="ECO:0000256" key="11">
    <source>
        <dbReference type="ARBA" id="ARBA00023303"/>
    </source>
</evidence>
<dbReference type="GO" id="GO:0005886">
    <property type="term" value="C:plasma membrane"/>
    <property type="evidence" value="ECO:0007669"/>
    <property type="project" value="UniProtKB-SubCell"/>
</dbReference>
<feature type="transmembrane region" description="Helical" evidence="12">
    <location>
        <begin position="24"/>
        <end position="45"/>
    </location>
</feature>
<comment type="function">
    <text evidence="12">Structural component of the gap junctions.</text>
</comment>
<evidence type="ECO:0000313" key="14">
    <source>
        <dbReference type="Proteomes" id="UP000492821"/>
    </source>
</evidence>
<keyword evidence="4" id="KW-1003">Cell membrane</keyword>
<evidence type="ECO:0000256" key="13">
    <source>
        <dbReference type="SAM" id="MobiDB-lite"/>
    </source>
</evidence>
<evidence type="ECO:0000256" key="6">
    <source>
        <dbReference type="ARBA" id="ARBA00022868"/>
    </source>
</evidence>
<evidence type="ECO:0000256" key="9">
    <source>
        <dbReference type="ARBA" id="ARBA00023065"/>
    </source>
</evidence>
<feature type="region of interest" description="Disordered" evidence="13">
    <location>
        <begin position="399"/>
        <end position="439"/>
    </location>
</feature>
<gene>
    <name evidence="12" type="primary">inx</name>
</gene>
<keyword evidence="8 12" id="KW-1133">Transmembrane helix</keyword>
<keyword evidence="5 12" id="KW-0812">Transmembrane</keyword>
<keyword evidence="9 12" id="KW-0406">Ion transport</keyword>
<evidence type="ECO:0000313" key="15">
    <source>
        <dbReference type="WBParaSite" id="Pan_g3064.t1"/>
    </source>
</evidence>
<feature type="compositionally biased region" description="Basic and acidic residues" evidence="13">
    <location>
        <begin position="418"/>
        <end position="427"/>
    </location>
</feature>
<keyword evidence="11 12" id="KW-0407">Ion channel</keyword>
<dbReference type="GO" id="GO:0005243">
    <property type="term" value="F:gap junction channel activity"/>
    <property type="evidence" value="ECO:0007669"/>
    <property type="project" value="TreeGrafter"/>
</dbReference>
<proteinExistence type="inferred from homology"/>
<dbReference type="PANTHER" id="PTHR11893:SF21">
    <property type="entry name" value="INNEXIN EAT-5"/>
    <property type="match status" value="1"/>
</dbReference>
<dbReference type="WBParaSite" id="Pan_g3064.t1">
    <property type="protein sequence ID" value="Pan_g3064.t1"/>
    <property type="gene ID" value="Pan_g3064"/>
</dbReference>
<feature type="transmembrane region" description="Helical" evidence="12">
    <location>
        <begin position="251"/>
        <end position="271"/>
    </location>
</feature>
<dbReference type="GO" id="GO:0034220">
    <property type="term" value="P:monoatomic ion transmembrane transport"/>
    <property type="evidence" value="ECO:0007669"/>
    <property type="project" value="UniProtKB-KW"/>
</dbReference>
<comment type="subcellular location">
    <subcellularLocation>
        <location evidence="1">Cell junction</location>
        <location evidence="1">Gap junction</location>
    </subcellularLocation>
    <subcellularLocation>
        <location evidence="2 12">Cell membrane</location>
        <topology evidence="2 12">Multi-pass membrane protein</topology>
    </subcellularLocation>
</comment>